<dbReference type="Proteomes" id="UP000050381">
    <property type="component" value="Unassembled WGS sequence"/>
</dbReference>
<dbReference type="EMBL" id="LJQD01000116">
    <property type="protein sequence ID" value="KPW98349.1"/>
    <property type="molecule type" value="Genomic_DNA"/>
</dbReference>
<comment type="caution">
    <text evidence="1">The sequence shown here is derived from an EMBL/GenBank/DDBJ whole genome shotgun (WGS) entry which is preliminary data.</text>
</comment>
<evidence type="ECO:0000313" key="1">
    <source>
        <dbReference type="EMBL" id="KPW98349.1"/>
    </source>
</evidence>
<organism evidence="1 2">
    <name type="scientific">Pseudomonas syringae pv. castaneae</name>
    <dbReference type="NCBI Taxonomy" id="264450"/>
    <lineage>
        <taxon>Bacteria</taxon>
        <taxon>Pseudomonadati</taxon>
        <taxon>Pseudomonadota</taxon>
        <taxon>Gammaproteobacteria</taxon>
        <taxon>Pseudomonadales</taxon>
        <taxon>Pseudomonadaceae</taxon>
        <taxon>Pseudomonas</taxon>
        <taxon>Pseudomonas syringae</taxon>
    </lineage>
</organism>
<gene>
    <name evidence="1" type="ORF">ALO79_200131</name>
</gene>
<name>A0A0P9SII1_PSESX</name>
<sequence length="105" mass="11096">MRWVVITALGSLVEPEVKRNLAMLSGPVAAKARSASAPPSCTNRLAKLARERPAISPSTVINGTFAGNTALTARSNGAAWLTNTRPGCSKSQTCRSLAKSWDNKE</sequence>
<accession>A0A0P9SII1</accession>
<protein>
    <submittedName>
        <fullName evidence="1">Uncharacterized protein</fullName>
    </submittedName>
</protein>
<dbReference type="AlphaFoldDB" id="A0A0P9SII1"/>
<reference evidence="1 2" key="1">
    <citation type="submission" date="2015-09" db="EMBL/GenBank/DDBJ databases">
        <title>Genome announcement of multiple Pseudomonas syringae strains.</title>
        <authorList>
            <person name="Thakur S."/>
            <person name="Wang P.W."/>
            <person name="Gong Y."/>
            <person name="Weir B.S."/>
            <person name="Guttman D.S."/>
        </authorList>
    </citation>
    <scope>NUCLEOTIDE SEQUENCE [LARGE SCALE GENOMIC DNA]</scope>
    <source>
        <strain evidence="1 2">ICMP9419</strain>
    </source>
</reference>
<proteinExistence type="predicted"/>
<evidence type="ECO:0000313" key="2">
    <source>
        <dbReference type="Proteomes" id="UP000050381"/>
    </source>
</evidence>